<dbReference type="Gene3D" id="1.10.287.950">
    <property type="entry name" value="Methyl-accepting chemotaxis protein"/>
    <property type="match status" value="1"/>
</dbReference>
<evidence type="ECO:0000256" key="5">
    <source>
        <dbReference type="SAM" id="Phobius"/>
    </source>
</evidence>
<dbReference type="InterPro" id="IPR004089">
    <property type="entry name" value="MCPsignal_dom"/>
</dbReference>
<feature type="domain" description="HAMP" evidence="7">
    <location>
        <begin position="318"/>
        <end position="357"/>
    </location>
</feature>
<dbReference type="GO" id="GO:0006935">
    <property type="term" value="P:chemotaxis"/>
    <property type="evidence" value="ECO:0007669"/>
    <property type="project" value="UniProtKB-KW"/>
</dbReference>
<evidence type="ECO:0000313" key="9">
    <source>
        <dbReference type="Proteomes" id="UP000428328"/>
    </source>
</evidence>
<protein>
    <submittedName>
        <fullName evidence="8">HAMP domain-containing protein</fullName>
    </submittedName>
</protein>
<organism evidence="8 9">
    <name type="scientific">Pseudodesulfovibrio cashew</name>
    <dbReference type="NCBI Taxonomy" id="2678688"/>
    <lineage>
        <taxon>Bacteria</taxon>
        <taxon>Pseudomonadati</taxon>
        <taxon>Thermodesulfobacteriota</taxon>
        <taxon>Desulfovibrionia</taxon>
        <taxon>Desulfovibrionales</taxon>
        <taxon>Desulfovibrionaceae</taxon>
    </lineage>
</organism>
<proteinExistence type="inferred from homology"/>
<keyword evidence="2" id="KW-0145">Chemotaxis</keyword>
<keyword evidence="5" id="KW-0472">Membrane</keyword>
<reference evidence="8 9" key="1">
    <citation type="submission" date="2019-11" db="EMBL/GenBank/DDBJ databases">
        <authorList>
            <person name="Zheng R.K."/>
            <person name="Sun C.M."/>
        </authorList>
    </citation>
    <scope>NUCLEOTIDE SEQUENCE [LARGE SCALE GENOMIC DNA]</scope>
    <source>
        <strain evidence="8 9">SRB007</strain>
    </source>
</reference>
<dbReference type="Pfam" id="PF00015">
    <property type="entry name" value="MCPsignal"/>
    <property type="match status" value="1"/>
</dbReference>
<feature type="domain" description="Methyl-accepting transducer" evidence="6">
    <location>
        <begin position="362"/>
        <end position="577"/>
    </location>
</feature>
<dbReference type="FunFam" id="1.10.287.950:FF:000001">
    <property type="entry name" value="Methyl-accepting chemotaxis sensory transducer"/>
    <property type="match status" value="1"/>
</dbReference>
<dbReference type="GO" id="GO:0005886">
    <property type="term" value="C:plasma membrane"/>
    <property type="evidence" value="ECO:0007669"/>
    <property type="project" value="TreeGrafter"/>
</dbReference>
<dbReference type="SMART" id="SM00304">
    <property type="entry name" value="HAMP"/>
    <property type="match status" value="1"/>
</dbReference>
<dbReference type="GO" id="GO:0004888">
    <property type="term" value="F:transmembrane signaling receptor activity"/>
    <property type="evidence" value="ECO:0007669"/>
    <property type="project" value="TreeGrafter"/>
</dbReference>
<dbReference type="AlphaFoldDB" id="A0A6I6JCC8"/>
<dbReference type="PANTHER" id="PTHR43531">
    <property type="entry name" value="PROTEIN ICFG"/>
    <property type="match status" value="1"/>
</dbReference>
<evidence type="ECO:0000256" key="2">
    <source>
        <dbReference type="ARBA" id="ARBA00022500"/>
    </source>
</evidence>
<keyword evidence="4" id="KW-0807">Transducer</keyword>
<evidence type="ECO:0000259" key="7">
    <source>
        <dbReference type="PROSITE" id="PS50885"/>
    </source>
</evidence>
<feature type="transmembrane region" description="Helical" evidence="5">
    <location>
        <begin position="23"/>
        <end position="43"/>
    </location>
</feature>
<keyword evidence="5" id="KW-1133">Transmembrane helix</keyword>
<dbReference type="SMART" id="SM00283">
    <property type="entry name" value="MA"/>
    <property type="match status" value="1"/>
</dbReference>
<comment type="subcellular location">
    <subcellularLocation>
        <location evidence="1">Membrane</location>
    </subcellularLocation>
</comment>
<gene>
    <name evidence="8" type="ORF">GM415_09955</name>
</gene>
<dbReference type="SUPFAM" id="SSF58104">
    <property type="entry name" value="Methyl-accepting chemotaxis protein (MCP) signaling domain"/>
    <property type="match status" value="1"/>
</dbReference>
<dbReference type="KEGG" id="psel:GM415_09955"/>
<dbReference type="SMART" id="SM01358">
    <property type="entry name" value="HBM"/>
    <property type="match status" value="1"/>
</dbReference>
<dbReference type="CDD" id="cd06225">
    <property type="entry name" value="HAMP"/>
    <property type="match status" value="1"/>
</dbReference>
<evidence type="ECO:0000256" key="3">
    <source>
        <dbReference type="ARBA" id="ARBA00029447"/>
    </source>
</evidence>
<dbReference type="PANTHER" id="PTHR43531:SF11">
    <property type="entry name" value="METHYL-ACCEPTING CHEMOTAXIS PROTEIN 3"/>
    <property type="match status" value="1"/>
</dbReference>
<dbReference type="InterPro" id="IPR003660">
    <property type="entry name" value="HAMP_dom"/>
</dbReference>
<dbReference type="EMBL" id="CP046400">
    <property type="protein sequence ID" value="QGY40436.1"/>
    <property type="molecule type" value="Genomic_DNA"/>
</dbReference>
<evidence type="ECO:0000256" key="4">
    <source>
        <dbReference type="PROSITE-ProRule" id="PRU00284"/>
    </source>
</evidence>
<keyword evidence="9" id="KW-1185">Reference proteome</keyword>
<evidence type="ECO:0000313" key="8">
    <source>
        <dbReference type="EMBL" id="QGY40436.1"/>
    </source>
</evidence>
<dbReference type="GO" id="GO:0007165">
    <property type="term" value="P:signal transduction"/>
    <property type="evidence" value="ECO:0007669"/>
    <property type="project" value="UniProtKB-KW"/>
</dbReference>
<keyword evidence="5" id="KW-0812">Transmembrane</keyword>
<dbReference type="InterPro" id="IPR051310">
    <property type="entry name" value="MCP_chemotaxis"/>
</dbReference>
<evidence type="ECO:0000259" key="6">
    <source>
        <dbReference type="PROSITE" id="PS50111"/>
    </source>
</evidence>
<comment type="similarity">
    <text evidence="3">Belongs to the methyl-accepting chemotaxis (MCP) protein family.</text>
</comment>
<evidence type="ECO:0000256" key="1">
    <source>
        <dbReference type="ARBA" id="ARBA00004370"/>
    </source>
</evidence>
<accession>A0A6I6JCC8</accession>
<dbReference type="Proteomes" id="UP000428328">
    <property type="component" value="Chromosome"/>
</dbReference>
<sequence length="641" mass="68257">MAAPPLFQGERAMFANMTIRTKLYVSFSLLTILILGLGSVAWFTMRQTTGLVLGVRDANGMVKLLLESRRQEKNYIIRGDKAYIERVENNISQLLSIAEEMRQRTTVPKDLAALAEVVASGKDYAGAFAALTKLTRQKTAEEAALTRSAEELTNLAATSQERAIDAGDTEQARSFGALERHAVAFTRAVHNVLSGADAMGETAGTELAAFEAVETSEPGSMERFAAAIETARDTLSRYQQTSTSLTETDAALVSSARKVIALCDDFLSRQQTIMEEETSRTEIAVASVGGLALLIACLAALTIPPAISRSIRDGILFAEGMARGDLTRDMDIRQQDEIGTLGNSLNAMTGRLRKVLSSVQLSSENVVCGSSQLSATSELLAQGATEQASSVQEVASTMDQMAMTINSNTDDAQATEKIAEAAARKARQGGEAMSQTTTAMREIAEKISIIEDIARQTNLLALNAAIEAARAGEHGKGFAVVAAEVRKLAEHSRLAAGEISELSARSVSIADEADAVLTQLIPDIQETAQLVQKIAASCEEQSTGAEQISTAMRQLDQVVQQNAAAAEQMASTSEELSAQATSLQDAIAFFRIGNGDDGAESDAPLPHAVQVAHRLELSLPEGEYCGTAPALATGHNEYVKY</sequence>
<dbReference type="PROSITE" id="PS50885">
    <property type="entry name" value="HAMP"/>
    <property type="match status" value="1"/>
</dbReference>
<dbReference type="Pfam" id="PF00672">
    <property type="entry name" value="HAMP"/>
    <property type="match status" value="1"/>
</dbReference>
<name>A0A6I6JCC8_9BACT</name>
<dbReference type="InterPro" id="IPR032255">
    <property type="entry name" value="HBM"/>
</dbReference>
<dbReference type="PROSITE" id="PS50111">
    <property type="entry name" value="CHEMOTAXIS_TRANSDUC_2"/>
    <property type="match status" value="1"/>
</dbReference>